<organism evidence="3 4">
    <name type="scientific">Spodoptera littoralis</name>
    <name type="common">Egyptian cotton leafworm</name>
    <dbReference type="NCBI Taxonomy" id="7109"/>
    <lineage>
        <taxon>Eukaryota</taxon>
        <taxon>Metazoa</taxon>
        <taxon>Ecdysozoa</taxon>
        <taxon>Arthropoda</taxon>
        <taxon>Hexapoda</taxon>
        <taxon>Insecta</taxon>
        <taxon>Pterygota</taxon>
        <taxon>Neoptera</taxon>
        <taxon>Endopterygota</taxon>
        <taxon>Lepidoptera</taxon>
        <taxon>Glossata</taxon>
        <taxon>Ditrysia</taxon>
        <taxon>Noctuoidea</taxon>
        <taxon>Noctuidae</taxon>
        <taxon>Amphipyrinae</taxon>
        <taxon>Spodoptera</taxon>
    </lineage>
</organism>
<evidence type="ECO:0000313" key="4">
    <source>
        <dbReference type="Proteomes" id="UP001153321"/>
    </source>
</evidence>
<dbReference type="AlphaFoldDB" id="A0A9P0IBD5"/>
<feature type="region of interest" description="Disordered" evidence="1">
    <location>
        <begin position="60"/>
        <end position="125"/>
    </location>
</feature>
<name>A0A9P0IBD5_SPOLI</name>
<evidence type="ECO:0000313" key="3">
    <source>
        <dbReference type="EMBL" id="CAH1644842.1"/>
    </source>
</evidence>
<keyword evidence="4" id="KW-1185">Reference proteome</keyword>
<feature type="compositionally biased region" description="Basic and acidic residues" evidence="1">
    <location>
        <begin position="80"/>
        <end position="125"/>
    </location>
</feature>
<feature type="signal peptide" evidence="2">
    <location>
        <begin position="1"/>
        <end position="21"/>
    </location>
</feature>
<sequence>MFRYHYLLLFIIGFDLVYVESESNGNQNITLTHLVDVGSTDFNGKFYNEDEFHYKVDKSKTDVNSGSKSVANEGFISEEGNGKEWSDYNHEGKDQQDKTSEGKDKQDITPEGKDQENNTLKGKDQLKKTPDNVFIRPLQSGDTFTPKDFLPLTVLLLSKVENPGEGKGIVTSSKTPEELADKIFEGYFLTKKMIVLLIEEDLKGLDALQALALDKTAVTQTRQGNILHTVNVEGVELDVEDKPKRCKLTLLFKKESAPTTSSKLGLRRRHKKRPITPPPGTILKLEKNMQSNRHLILNHRGRKANKGKKNIQRDIDPDYDDEDKKSNLNRESGDTNKKAKERKPNNNKKNIRKRKPSTDRKYNQESEEEGQT</sequence>
<dbReference type="EMBL" id="LR824536">
    <property type="protein sequence ID" value="CAH1644842.1"/>
    <property type="molecule type" value="Genomic_DNA"/>
</dbReference>
<feature type="compositionally biased region" description="Basic and acidic residues" evidence="1">
    <location>
        <begin position="311"/>
        <end position="344"/>
    </location>
</feature>
<feature type="compositionally biased region" description="Basic residues" evidence="1">
    <location>
        <begin position="345"/>
        <end position="355"/>
    </location>
</feature>
<protein>
    <submittedName>
        <fullName evidence="3">Uncharacterized protein</fullName>
    </submittedName>
</protein>
<accession>A0A9P0IBD5</accession>
<proteinExistence type="predicted"/>
<feature type="chain" id="PRO_5040414374" evidence="2">
    <location>
        <begin position="22"/>
        <end position="372"/>
    </location>
</feature>
<evidence type="ECO:0000256" key="2">
    <source>
        <dbReference type="SAM" id="SignalP"/>
    </source>
</evidence>
<gene>
    <name evidence="3" type="ORF">SPLIT_LOCUS10195</name>
</gene>
<reference evidence="3" key="1">
    <citation type="submission" date="2022-02" db="EMBL/GenBank/DDBJ databases">
        <authorList>
            <person name="King R."/>
        </authorList>
    </citation>
    <scope>NUCLEOTIDE SEQUENCE</scope>
</reference>
<feature type="compositionally biased region" description="Basic residues" evidence="1">
    <location>
        <begin position="297"/>
        <end position="310"/>
    </location>
</feature>
<feature type="compositionally biased region" description="Basic residues" evidence="1">
    <location>
        <begin position="265"/>
        <end position="274"/>
    </location>
</feature>
<evidence type="ECO:0000256" key="1">
    <source>
        <dbReference type="SAM" id="MobiDB-lite"/>
    </source>
</evidence>
<dbReference type="Proteomes" id="UP001153321">
    <property type="component" value="Chromosome 5"/>
</dbReference>
<keyword evidence="2" id="KW-0732">Signal</keyword>
<feature type="region of interest" description="Disordered" evidence="1">
    <location>
        <begin position="297"/>
        <end position="372"/>
    </location>
</feature>
<feature type="region of interest" description="Disordered" evidence="1">
    <location>
        <begin position="259"/>
        <end position="283"/>
    </location>
</feature>